<dbReference type="CDD" id="cd17288">
    <property type="entry name" value="RMtype1_S_LlaAI06ORF1089P_TRD1-CR1_like"/>
    <property type="match status" value="1"/>
</dbReference>
<dbReference type="PANTHER" id="PTHR30408:SF12">
    <property type="entry name" value="TYPE I RESTRICTION ENZYME MJAVIII SPECIFICITY SUBUNIT"/>
    <property type="match status" value="1"/>
</dbReference>
<comment type="similarity">
    <text evidence="1">Belongs to the type-I restriction system S methylase family.</text>
</comment>
<dbReference type="Gene3D" id="1.10.287.1120">
    <property type="entry name" value="Bipartite methylase S protein"/>
    <property type="match status" value="2"/>
</dbReference>
<feature type="domain" description="Type I restriction modification DNA specificity" evidence="4">
    <location>
        <begin position="207"/>
        <end position="382"/>
    </location>
</feature>
<dbReference type="Gene3D" id="3.90.220.20">
    <property type="entry name" value="DNA methylase specificity domains"/>
    <property type="match status" value="2"/>
</dbReference>
<keyword evidence="3" id="KW-0238">DNA-binding</keyword>
<evidence type="ECO:0000256" key="2">
    <source>
        <dbReference type="ARBA" id="ARBA00022747"/>
    </source>
</evidence>
<evidence type="ECO:0000259" key="4">
    <source>
        <dbReference type="Pfam" id="PF01420"/>
    </source>
</evidence>
<reference evidence="5 6" key="1">
    <citation type="submission" date="2019-03" db="EMBL/GenBank/DDBJ databases">
        <title>Genomic Encyclopedia of Archaeal and Bacterial Type Strains, Phase II (KMG-II): from individual species to whole genera.</title>
        <authorList>
            <person name="Goeker M."/>
        </authorList>
    </citation>
    <scope>NUCLEOTIDE SEQUENCE [LARGE SCALE GENOMIC DNA]</scope>
    <source>
        <strain evidence="5 6">DSM 21537</strain>
    </source>
</reference>
<dbReference type="STRING" id="1193051.LEP1GSC017_1125"/>
<dbReference type="SUPFAM" id="SSF116734">
    <property type="entry name" value="DNA methylase specificity domain"/>
    <property type="match status" value="2"/>
</dbReference>
<dbReference type="GO" id="GO:0009307">
    <property type="term" value="P:DNA restriction-modification system"/>
    <property type="evidence" value="ECO:0007669"/>
    <property type="project" value="UniProtKB-KW"/>
</dbReference>
<dbReference type="Pfam" id="PF01420">
    <property type="entry name" value="Methylase_S"/>
    <property type="match status" value="2"/>
</dbReference>
<name>A0A4R8MNG5_LEPME</name>
<dbReference type="InterPro" id="IPR044946">
    <property type="entry name" value="Restrct_endonuc_typeI_TRD_sf"/>
</dbReference>
<dbReference type="CDD" id="cd17249">
    <property type="entry name" value="RMtype1_S_EcoR124I-TRD2-CR2_like"/>
    <property type="match status" value="1"/>
</dbReference>
<protein>
    <submittedName>
        <fullName evidence="5">Type I restriction enzyme S subunit</fullName>
    </submittedName>
</protein>
<organism evidence="5 6">
    <name type="scientific">Leptospira meyeri</name>
    <dbReference type="NCBI Taxonomy" id="29508"/>
    <lineage>
        <taxon>Bacteria</taxon>
        <taxon>Pseudomonadati</taxon>
        <taxon>Spirochaetota</taxon>
        <taxon>Spirochaetia</taxon>
        <taxon>Leptospirales</taxon>
        <taxon>Leptospiraceae</taxon>
        <taxon>Leptospira</taxon>
    </lineage>
</organism>
<keyword evidence="6" id="KW-1185">Reference proteome</keyword>
<keyword evidence="2" id="KW-0680">Restriction system</keyword>
<dbReference type="InterPro" id="IPR000055">
    <property type="entry name" value="Restrct_endonuc_typeI_TRD"/>
</dbReference>
<dbReference type="Proteomes" id="UP000294684">
    <property type="component" value="Unassembled WGS sequence"/>
</dbReference>
<dbReference type="AlphaFoldDB" id="A0A4R8MNG5"/>
<dbReference type="InterPro" id="IPR052021">
    <property type="entry name" value="Type-I_RS_S_subunit"/>
</dbReference>
<feature type="domain" description="Type I restriction modification DNA specificity" evidence="4">
    <location>
        <begin position="26"/>
        <end position="176"/>
    </location>
</feature>
<proteinExistence type="inferred from homology"/>
<dbReference type="EMBL" id="SORO01000004">
    <property type="protein sequence ID" value="TDY67164.1"/>
    <property type="molecule type" value="Genomic_DNA"/>
</dbReference>
<gene>
    <name evidence="5" type="ORF">CLV96_3585</name>
</gene>
<evidence type="ECO:0000256" key="3">
    <source>
        <dbReference type="ARBA" id="ARBA00023125"/>
    </source>
</evidence>
<dbReference type="PANTHER" id="PTHR30408">
    <property type="entry name" value="TYPE-1 RESTRICTION ENZYME ECOKI SPECIFICITY PROTEIN"/>
    <property type="match status" value="1"/>
</dbReference>
<sequence length="400" mass="44673">MKQKEKASLTQMVPDLRFPEFSDAGDWVERKFENLFTIGGGRDYKHLKPGSVPMYGSGGYMLSVNEYLHEGESVCIGRKGTIDKPFFLSGRFWTVDTLFYTHSFRESLPKFILFIFQKIKWTDHNETGGIPSLSKTTIGKISVPIPSLPEQQKIADCLSSLDEVLSLESQKLQSLQSYKKGLLQNLFPAEGETVPKLRFPEFEGAGDWEERKLGDVCEFFSGGTPSKENPKFWNGTIPWISASSMHDTFIETSDQMISNFAVSAGARIVPKNSILILIRGSMLYKRVPICINNVEVAFNQDVKALTPILSISLLFMLYQLISKEISLLSLVGSTGIGAGKIDTEDLKAFTVYLPSLSEQQNIADCLSSVDALIQEQSERIERLKSHKKGLLQGLFPVMGE</sequence>
<accession>A0A4R8MNG5</accession>
<evidence type="ECO:0000313" key="6">
    <source>
        <dbReference type="Proteomes" id="UP000294684"/>
    </source>
</evidence>
<dbReference type="OrthoDB" id="9811611at2"/>
<comment type="caution">
    <text evidence="5">The sequence shown here is derived from an EMBL/GenBank/DDBJ whole genome shotgun (WGS) entry which is preliminary data.</text>
</comment>
<dbReference type="GeneID" id="79828847"/>
<evidence type="ECO:0000256" key="1">
    <source>
        <dbReference type="ARBA" id="ARBA00010923"/>
    </source>
</evidence>
<dbReference type="RefSeq" id="WP_004786404.1">
    <property type="nucleotide sequence ID" value="NZ_SORO01000004.1"/>
</dbReference>
<dbReference type="GO" id="GO:0003677">
    <property type="term" value="F:DNA binding"/>
    <property type="evidence" value="ECO:0007669"/>
    <property type="project" value="UniProtKB-KW"/>
</dbReference>
<evidence type="ECO:0000313" key="5">
    <source>
        <dbReference type="EMBL" id="TDY67164.1"/>
    </source>
</evidence>